<dbReference type="InterPro" id="IPR015943">
    <property type="entry name" value="WD40/YVTN_repeat-like_dom_sf"/>
</dbReference>
<name>A0A3S0HRI5_9BACT</name>
<accession>A0A3S0HRI5</accession>
<dbReference type="InterPro" id="IPR036278">
    <property type="entry name" value="Sialidase_sf"/>
</dbReference>
<dbReference type="Proteomes" id="UP000282184">
    <property type="component" value="Unassembled WGS sequence"/>
</dbReference>
<dbReference type="PROSITE" id="PS51257">
    <property type="entry name" value="PROKAR_LIPOPROTEIN"/>
    <property type="match status" value="1"/>
</dbReference>
<protein>
    <recommendedName>
        <fullName evidence="3">Exo-alpha-sialidase</fullName>
    </recommendedName>
</protein>
<dbReference type="RefSeq" id="WP_126691422.1">
    <property type="nucleotide sequence ID" value="NZ_RXOF01000001.1"/>
</dbReference>
<gene>
    <name evidence="1" type="ORF">EJV47_01790</name>
</gene>
<dbReference type="Gene3D" id="2.130.10.10">
    <property type="entry name" value="YVTN repeat-like/Quinoprotein amine dehydrogenase"/>
    <property type="match status" value="1"/>
</dbReference>
<reference evidence="1 2" key="1">
    <citation type="submission" date="2018-12" db="EMBL/GenBank/DDBJ databases">
        <title>Hymenobacter gummosus sp. nov., isolated from a spring.</title>
        <authorList>
            <person name="Nie L."/>
        </authorList>
    </citation>
    <scope>NUCLEOTIDE SEQUENCE [LARGE SCALE GENOMIC DNA]</scope>
    <source>
        <strain evidence="1 2">KCTC 52166</strain>
    </source>
</reference>
<evidence type="ECO:0008006" key="3">
    <source>
        <dbReference type="Google" id="ProtNLM"/>
    </source>
</evidence>
<sequence length="306" mass="35612">MMRYWILVLGVAVGACSQQQEQDKQKAPSVLSDKTDLRQRTRKADHAVHDLLPVSGDTLIAVKWHGGLAITTNAGQTWQHLHDQRDKPDFLYIKYLTIDHNYVLWGLDSWPGVHEPPYSRMAYSTDFGKTWIRREFNPRIFFPYKFYSCARQPVQIITYNGQIHHMGDAEGQKWKLVKAVPELNYSVNDTVFGDSYFDGARFKFLETGELFSRTSRDWKPIVTIKPISELNDVCACDGSIYLVGYNRSFSPTPHYLLQITNSQIKDTVLLPELEQLNLRCDNQGRLWAFDYRRVWIKAGNRLIRRY</sequence>
<organism evidence="1 2">
    <name type="scientific">Hymenobacter gummosus</name>
    <dbReference type="NCBI Taxonomy" id="1776032"/>
    <lineage>
        <taxon>Bacteria</taxon>
        <taxon>Pseudomonadati</taxon>
        <taxon>Bacteroidota</taxon>
        <taxon>Cytophagia</taxon>
        <taxon>Cytophagales</taxon>
        <taxon>Hymenobacteraceae</taxon>
        <taxon>Hymenobacter</taxon>
    </lineage>
</organism>
<comment type="caution">
    <text evidence="1">The sequence shown here is derived from an EMBL/GenBank/DDBJ whole genome shotgun (WGS) entry which is preliminary data.</text>
</comment>
<dbReference type="SUPFAM" id="SSF50939">
    <property type="entry name" value="Sialidases"/>
    <property type="match status" value="1"/>
</dbReference>
<proteinExistence type="predicted"/>
<dbReference type="OrthoDB" id="878064at2"/>
<dbReference type="AlphaFoldDB" id="A0A3S0HRI5"/>
<dbReference type="EMBL" id="RXOF01000001">
    <property type="protein sequence ID" value="RTQ53496.1"/>
    <property type="molecule type" value="Genomic_DNA"/>
</dbReference>
<keyword evidence="2" id="KW-1185">Reference proteome</keyword>
<evidence type="ECO:0000313" key="2">
    <source>
        <dbReference type="Proteomes" id="UP000282184"/>
    </source>
</evidence>
<evidence type="ECO:0000313" key="1">
    <source>
        <dbReference type="EMBL" id="RTQ53496.1"/>
    </source>
</evidence>